<evidence type="ECO:0000313" key="2">
    <source>
        <dbReference type="Proteomes" id="UP000006327"/>
    </source>
</evidence>
<gene>
    <name evidence="1" type="ORF">GARC_5285</name>
</gene>
<dbReference type="RefSeq" id="WP_007625893.1">
    <property type="nucleotide sequence ID" value="NZ_BAEO01000069.1"/>
</dbReference>
<comment type="caution">
    <text evidence="1">The sequence shown here is derived from an EMBL/GenBank/DDBJ whole genome shotgun (WGS) entry which is preliminary data.</text>
</comment>
<name>K6ZFM9_9ALTE</name>
<sequence>MSDVLEPDVIQSCLNSNGVNSVAENEMNLAAKLVDKVPDNNLPSKRSYSDV</sequence>
<keyword evidence="2" id="KW-1185">Reference proteome</keyword>
<dbReference type="OrthoDB" id="9796012at2"/>
<proteinExistence type="predicted"/>
<reference evidence="1 2" key="1">
    <citation type="journal article" date="2017" name="Antonie Van Leeuwenhoek">
        <title>Rhizobium rhizosphaerae sp. nov., a novel species isolated from rice rhizosphere.</title>
        <authorList>
            <person name="Zhao J.J."/>
            <person name="Zhang J."/>
            <person name="Zhang R.J."/>
            <person name="Zhang C.W."/>
            <person name="Yin H.Q."/>
            <person name="Zhang X.X."/>
        </authorList>
    </citation>
    <scope>NUCLEOTIDE SEQUENCE [LARGE SCALE GENOMIC DNA]</scope>
    <source>
        <strain evidence="1 2">BSs20135</strain>
    </source>
</reference>
<protein>
    <submittedName>
        <fullName evidence="1">Uncharacterized protein</fullName>
    </submittedName>
</protein>
<evidence type="ECO:0000313" key="1">
    <source>
        <dbReference type="EMBL" id="GAC22220.1"/>
    </source>
</evidence>
<organism evidence="1 2">
    <name type="scientific">Paraglaciecola arctica BSs20135</name>
    <dbReference type="NCBI Taxonomy" id="493475"/>
    <lineage>
        <taxon>Bacteria</taxon>
        <taxon>Pseudomonadati</taxon>
        <taxon>Pseudomonadota</taxon>
        <taxon>Gammaproteobacteria</taxon>
        <taxon>Alteromonadales</taxon>
        <taxon>Alteromonadaceae</taxon>
        <taxon>Paraglaciecola</taxon>
    </lineage>
</organism>
<dbReference type="Proteomes" id="UP000006327">
    <property type="component" value="Unassembled WGS sequence"/>
</dbReference>
<accession>K6ZFM9</accession>
<dbReference type="AlphaFoldDB" id="K6ZFM9"/>
<dbReference type="EMBL" id="BAEO01000069">
    <property type="protein sequence ID" value="GAC22220.1"/>
    <property type="molecule type" value="Genomic_DNA"/>
</dbReference>